<dbReference type="GO" id="GO:0008360">
    <property type="term" value="P:regulation of cell shape"/>
    <property type="evidence" value="ECO:0007669"/>
    <property type="project" value="UniProtKB-KW"/>
</dbReference>
<accession>A0A7S6WRM5</accession>
<dbReference type="Gene3D" id="2.40.10.340">
    <property type="entry name" value="Rod shape-determining protein MreC, domain 1"/>
    <property type="match status" value="1"/>
</dbReference>
<sequence length="287" mass="32200">MKKKRSFKLNIEAFVLIVLLSVSSVFLAFSGGSFILNFKQIGFSVSSGTEKAVYNISSFIGESVAAVRELWELKSKYAELTKQLEKYELLERSNADIRRENEQLRSLLKFADSIRITNIPSEIIGYDPNALYSSMIINRGAKHGIRKDMPVIAFQNGNMALVGKIVQVGRASSMIIPVYDYRCFVAAKTDSAKHRGIVNGQGSADSPLIMKYIKKRAADDIKVGDKIVTSGFDESSLFPKNIPIGFVSKIKIQDYDTFLELSVEPIIDFSCLEYVFVIDSEKREKEF</sequence>
<evidence type="ECO:0000256" key="3">
    <source>
        <dbReference type="ARBA" id="ARBA00022960"/>
    </source>
</evidence>
<dbReference type="GeneID" id="301090285"/>
<dbReference type="GO" id="GO:0005886">
    <property type="term" value="C:plasma membrane"/>
    <property type="evidence" value="ECO:0007669"/>
    <property type="project" value="TreeGrafter"/>
</dbReference>
<evidence type="ECO:0000256" key="2">
    <source>
        <dbReference type="ARBA" id="ARBA00013855"/>
    </source>
</evidence>
<gene>
    <name evidence="7" type="primary">mreC</name>
    <name evidence="7" type="ORF">IFE08_06755</name>
</gene>
<dbReference type="AlphaFoldDB" id="A0A7S6WRM5"/>
<evidence type="ECO:0000259" key="6">
    <source>
        <dbReference type="Pfam" id="PF04085"/>
    </source>
</evidence>
<comment type="function">
    <text evidence="5">Involved in formation and maintenance of cell shape.</text>
</comment>
<dbReference type="RefSeq" id="WP_020965558.1">
    <property type="nucleotide sequence ID" value="NZ_CP045670.1"/>
</dbReference>
<dbReference type="InterPro" id="IPR042175">
    <property type="entry name" value="Cell/Rod_MreC_2"/>
</dbReference>
<protein>
    <recommendedName>
        <fullName evidence="2 5">Cell shape-determining protein MreC</fullName>
    </recommendedName>
    <alternativeName>
        <fullName evidence="4 5">Cell shape protein MreC</fullName>
    </alternativeName>
</protein>
<dbReference type="NCBIfam" id="TIGR00219">
    <property type="entry name" value="mreC"/>
    <property type="match status" value="1"/>
</dbReference>
<dbReference type="InterPro" id="IPR007221">
    <property type="entry name" value="MreC"/>
</dbReference>
<dbReference type="InterPro" id="IPR042177">
    <property type="entry name" value="Cell/Rod_1"/>
</dbReference>
<evidence type="ECO:0000313" key="7">
    <source>
        <dbReference type="EMBL" id="QOW62025.1"/>
    </source>
</evidence>
<name>A0A7S6WRM5_9SPIR</name>
<dbReference type="Gene3D" id="2.40.10.350">
    <property type="entry name" value="Rod shape-determining protein MreC, domain 2"/>
    <property type="match status" value="1"/>
</dbReference>
<evidence type="ECO:0000256" key="5">
    <source>
        <dbReference type="PIRNR" id="PIRNR038471"/>
    </source>
</evidence>
<dbReference type="PANTHER" id="PTHR34138:SF1">
    <property type="entry name" value="CELL SHAPE-DETERMINING PROTEIN MREC"/>
    <property type="match status" value="1"/>
</dbReference>
<organism evidence="7 8">
    <name type="scientific">Treponema pedis</name>
    <dbReference type="NCBI Taxonomy" id="409322"/>
    <lineage>
        <taxon>Bacteria</taxon>
        <taxon>Pseudomonadati</taxon>
        <taxon>Spirochaetota</taxon>
        <taxon>Spirochaetia</taxon>
        <taxon>Spirochaetales</taxon>
        <taxon>Treponemataceae</taxon>
        <taxon>Treponema</taxon>
    </lineage>
</organism>
<dbReference type="PANTHER" id="PTHR34138">
    <property type="entry name" value="CELL SHAPE-DETERMINING PROTEIN MREC"/>
    <property type="match status" value="1"/>
</dbReference>
<dbReference type="Proteomes" id="UP000593915">
    <property type="component" value="Chromosome"/>
</dbReference>
<dbReference type="EMBL" id="CP061839">
    <property type="protein sequence ID" value="QOW62025.1"/>
    <property type="molecule type" value="Genomic_DNA"/>
</dbReference>
<dbReference type="InterPro" id="IPR055342">
    <property type="entry name" value="MreC_beta-barrel_core"/>
</dbReference>
<dbReference type="PIRSF" id="PIRSF038471">
    <property type="entry name" value="MreC"/>
    <property type="match status" value="1"/>
</dbReference>
<proteinExistence type="inferred from homology"/>
<feature type="domain" description="Rod shape-determining protein MreC beta-barrel core" evidence="6">
    <location>
        <begin position="123"/>
        <end position="278"/>
    </location>
</feature>
<keyword evidence="3 5" id="KW-0133">Cell shape</keyword>
<evidence type="ECO:0000256" key="4">
    <source>
        <dbReference type="ARBA" id="ARBA00032089"/>
    </source>
</evidence>
<evidence type="ECO:0000256" key="1">
    <source>
        <dbReference type="ARBA" id="ARBA00009369"/>
    </source>
</evidence>
<reference evidence="7 8" key="1">
    <citation type="submission" date="2020-09" db="EMBL/GenBank/DDBJ databases">
        <title>Characterization of Treponema spp. from bovine digital dermatitis in Korea.</title>
        <authorList>
            <person name="Espiritu H.M."/>
            <person name="Cho Y.I."/>
            <person name="Mamuad L."/>
        </authorList>
    </citation>
    <scope>NUCLEOTIDE SEQUENCE [LARGE SCALE GENOMIC DNA]</scope>
    <source>
        <strain evidence="7 8">KS1</strain>
    </source>
</reference>
<comment type="similarity">
    <text evidence="1 5">Belongs to the MreC family.</text>
</comment>
<evidence type="ECO:0000313" key="8">
    <source>
        <dbReference type="Proteomes" id="UP000593915"/>
    </source>
</evidence>
<dbReference type="Pfam" id="PF04085">
    <property type="entry name" value="MreC"/>
    <property type="match status" value="1"/>
</dbReference>